<evidence type="ECO:0000313" key="2">
    <source>
        <dbReference type="EMBL" id="GAA1599180.1"/>
    </source>
</evidence>
<accession>A0ABN2E990</accession>
<evidence type="ECO:0000256" key="1">
    <source>
        <dbReference type="SAM" id="MobiDB-lite"/>
    </source>
</evidence>
<organism evidence="2 3">
    <name type="scientific">Kribbella hippodromi</name>
    <dbReference type="NCBI Taxonomy" id="434347"/>
    <lineage>
        <taxon>Bacteria</taxon>
        <taxon>Bacillati</taxon>
        <taxon>Actinomycetota</taxon>
        <taxon>Actinomycetes</taxon>
        <taxon>Propionibacteriales</taxon>
        <taxon>Kribbellaceae</taxon>
        <taxon>Kribbella</taxon>
    </lineage>
</organism>
<proteinExistence type="predicted"/>
<keyword evidence="3" id="KW-1185">Reference proteome</keyword>
<protein>
    <submittedName>
        <fullName evidence="2">Uncharacterized protein</fullName>
    </submittedName>
</protein>
<feature type="region of interest" description="Disordered" evidence="1">
    <location>
        <begin position="43"/>
        <end position="71"/>
    </location>
</feature>
<name>A0ABN2E990_9ACTN</name>
<evidence type="ECO:0000313" key="3">
    <source>
        <dbReference type="Proteomes" id="UP001501705"/>
    </source>
</evidence>
<sequence>MSESVPIRSEEVLAGVRRILDERRAPEETIRAIRRLLKPPVALPTRQHTDGGWPVLRASAWNPDDNRRRVE</sequence>
<gene>
    <name evidence="2" type="ORF">GCM10009804_64730</name>
</gene>
<reference evidence="2 3" key="1">
    <citation type="journal article" date="2019" name="Int. J. Syst. Evol. Microbiol.">
        <title>The Global Catalogue of Microorganisms (GCM) 10K type strain sequencing project: providing services to taxonomists for standard genome sequencing and annotation.</title>
        <authorList>
            <consortium name="The Broad Institute Genomics Platform"/>
            <consortium name="The Broad Institute Genome Sequencing Center for Infectious Disease"/>
            <person name="Wu L."/>
            <person name="Ma J."/>
        </authorList>
    </citation>
    <scope>NUCLEOTIDE SEQUENCE [LARGE SCALE GENOMIC DNA]</scope>
    <source>
        <strain evidence="2 3">JCM 15572</strain>
    </source>
</reference>
<comment type="caution">
    <text evidence="2">The sequence shown here is derived from an EMBL/GenBank/DDBJ whole genome shotgun (WGS) entry which is preliminary data.</text>
</comment>
<dbReference type="Proteomes" id="UP001501705">
    <property type="component" value="Unassembled WGS sequence"/>
</dbReference>
<dbReference type="EMBL" id="BAAAPH010000027">
    <property type="protein sequence ID" value="GAA1599180.1"/>
    <property type="molecule type" value="Genomic_DNA"/>
</dbReference>